<keyword evidence="6 15" id="KW-0479">Metal-binding</keyword>
<dbReference type="SUPFAM" id="SSF140990">
    <property type="entry name" value="FtsH protease domain-like"/>
    <property type="match status" value="1"/>
</dbReference>
<comment type="subunit">
    <text evidence="15">Homohexamer.</text>
</comment>
<dbReference type="GO" id="GO:0004222">
    <property type="term" value="F:metalloendopeptidase activity"/>
    <property type="evidence" value="ECO:0007669"/>
    <property type="project" value="InterPro"/>
</dbReference>
<evidence type="ECO:0000313" key="19">
    <source>
        <dbReference type="Proteomes" id="UP000177167"/>
    </source>
</evidence>
<dbReference type="Pfam" id="PF00004">
    <property type="entry name" value="AAA"/>
    <property type="match status" value="1"/>
</dbReference>
<comment type="similarity">
    <text evidence="2 15">In the C-terminal section; belongs to the peptidase M41 family.</text>
</comment>
<comment type="function">
    <text evidence="15">Acts as a processive, ATP-dependent zinc metallopeptidase for both cytoplasmic and membrane proteins. Plays a role in the quality control of integral membrane proteins.</text>
</comment>
<dbReference type="InterPro" id="IPR000642">
    <property type="entry name" value="Peptidase_M41"/>
</dbReference>
<dbReference type="InterPro" id="IPR027417">
    <property type="entry name" value="P-loop_NTPase"/>
</dbReference>
<dbReference type="Pfam" id="PF06480">
    <property type="entry name" value="FtsH_ext"/>
    <property type="match status" value="1"/>
</dbReference>
<dbReference type="HAMAP" id="MF_01458">
    <property type="entry name" value="FtsH"/>
    <property type="match status" value="1"/>
</dbReference>
<dbReference type="SMART" id="SM00382">
    <property type="entry name" value="AAA"/>
    <property type="match status" value="1"/>
</dbReference>
<keyword evidence="4 15" id="KW-0645">Protease</keyword>
<evidence type="ECO:0000259" key="17">
    <source>
        <dbReference type="SMART" id="SM00382"/>
    </source>
</evidence>
<dbReference type="NCBIfam" id="TIGR01241">
    <property type="entry name" value="FtsH_fam"/>
    <property type="match status" value="1"/>
</dbReference>
<evidence type="ECO:0000256" key="6">
    <source>
        <dbReference type="ARBA" id="ARBA00022723"/>
    </source>
</evidence>
<dbReference type="GO" id="GO:0008270">
    <property type="term" value="F:zinc ion binding"/>
    <property type="evidence" value="ECO:0007669"/>
    <property type="project" value="UniProtKB-UniRule"/>
</dbReference>
<evidence type="ECO:0000256" key="4">
    <source>
        <dbReference type="ARBA" id="ARBA00022670"/>
    </source>
</evidence>
<dbReference type="AlphaFoldDB" id="A0A1F8FA15"/>
<dbReference type="InterPro" id="IPR011546">
    <property type="entry name" value="Pept_M41_FtsH_extracell"/>
</dbReference>
<proteinExistence type="inferred from homology"/>
<evidence type="ECO:0000256" key="3">
    <source>
        <dbReference type="ARBA" id="ARBA00022475"/>
    </source>
</evidence>
<feature type="binding site" evidence="15">
    <location>
        <position position="416"/>
    </location>
    <ligand>
        <name>Zn(2+)</name>
        <dbReference type="ChEBI" id="CHEBI:29105"/>
        <note>catalytic</note>
    </ligand>
</feature>
<feature type="binding site" evidence="15">
    <location>
        <position position="492"/>
    </location>
    <ligand>
        <name>Zn(2+)</name>
        <dbReference type="ChEBI" id="CHEBI:29105"/>
        <note>catalytic</note>
    </ligand>
</feature>
<comment type="cofactor">
    <cofactor evidence="15">
        <name>Zn(2+)</name>
        <dbReference type="ChEBI" id="CHEBI:29105"/>
    </cofactor>
    <text evidence="15">Binds 1 zinc ion per subunit.</text>
</comment>
<comment type="similarity">
    <text evidence="16">Belongs to the AAA ATPase family.</text>
</comment>
<comment type="caution">
    <text evidence="18">The sequence shown here is derived from an EMBL/GenBank/DDBJ whole genome shotgun (WGS) entry which is preliminary data.</text>
</comment>
<feature type="binding site" evidence="15">
    <location>
        <begin position="194"/>
        <end position="201"/>
    </location>
    <ligand>
        <name>ATP</name>
        <dbReference type="ChEBI" id="CHEBI:30616"/>
    </ligand>
</feature>
<dbReference type="GO" id="GO:0004176">
    <property type="term" value="F:ATP-dependent peptidase activity"/>
    <property type="evidence" value="ECO:0007669"/>
    <property type="project" value="InterPro"/>
</dbReference>
<accession>A0A1F8FA15</accession>
<name>A0A1F8FA15_9BACT</name>
<organism evidence="18 19">
    <name type="scientific">Candidatus Yanofskybacteria bacterium RIFCSPHIGHO2_02_FULL_41_11</name>
    <dbReference type="NCBI Taxonomy" id="1802675"/>
    <lineage>
        <taxon>Bacteria</taxon>
        <taxon>Candidatus Yanofskyibacteriota</taxon>
    </lineage>
</organism>
<keyword evidence="18" id="KW-0132">Cell division</keyword>
<evidence type="ECO:0000256" key="13">
    <source>
        <dbReference type="ARBA" id="ARBA00023136"/>
    </source>
</evidence>
<dbReference type="InterPro" id="IPR041569">
    <property type="entry name" value="AAA_lid_3"/>
</dbReference>
<keyword evidence="18" id="KW-0131">Cell cycle</keyword>
<dbReference type="Gene3D" id="1.20.58.760">
    <property type="entry name" value="Peptidase M41"/>
    <property type="match status" value="1"/>
</dbReference>
<comment type="caution">
    <text evidence="15">Lacks conserved residue(s) required for the propagation of feature annotation.</text>
</comment>
<feature type="binding site" evidence="15">
    <location>
        <position position="420"/>
    </location>
    <ligand>
        <name>Zn(2+)</name>
        <dbReference type="ChEBI" id="CHEBI:29105"/>
        <note>catalytic</note>
    </ligand>
</feature>
<dbReference type="FunFam" id="3.40.50.300:FF:000001">
    <property type="entry name" value="ATP-dependent zinc metalloprotease FtsH"/>
    <property type="match status" value="1"/>
</dbReference>
<dbReference type="SUPFAM" id="SSF52540">
    <property type="entry name" value="P-loop containing nucleoside triphosphate hydrolases"/>
    <property type="match status" value="1"/>
</dbReference>
<evidence type="ECO:0000256" key="2">
    <source>
        <dbReference type="ARBA" id="ARBA00010044"/>
    </source>
</evidence>
<dbReference type="GO" id="GO:0005886">
    <property type="term" value="C:plasma membrane"/>
    <property type="evidence" value="ECO:0007669"/>
    <property type="project" value="UniProtKB-SubCell"/>
</dbReference>
<dbReference type="InterPro" id="IPR037219">
    <property type="entry name" value="Peptidase_M41-like"/>
</dbReference>
<evidence type="ECO:0000256" key="14">
    <source>
        <dbReference type="ARBA" id="ARBA00061570"/>
    </source>
</evidence>
<evidence type="ECO:0000256" key="5">
    <source>
        <dbReference type="ARBA" id="ARBA00022692"/>
    </source>
</evidence>
<dbReference type="InterPro" id="IPR003959">
    <property type="entry name" value="ATPase_AAA_core"/>
</dbReference>
<dbReference type="InterPro" id="IPR005936">
    <property type="entry name" value="FtsH"/>
</dbReference>
<keyword evidence="7 15" id="KW-0547">Nucleotide-binding</keyword>
<keyword evidence="9 15" id="KW-0862">Zinc</keyword>
<comment type="subcellular location">
    <subcellularLocation>
        <location evidence="15">Cell membrane</location>
        <topology evidence="15">Multi-pass membrane protein</topology>
        <orientation evidence="15">Cytoplasmic side</orientation>
    </subcellularLocation>
    <subcellularLocation>
        <location evidence="1">Membrane</location>
    </subcellularLocation>
</comment>
<evidence type="ECO:0000256" key="10">
    <source>
        <dbReference type="ARBA" id="ARBA00022840"/>
    </source>
</evidence>
<dbReference type="GO" id="GO:0051301">
    <property type="term" value="P:cell division"/>
    <property type="evidence" value="ECO:0007669"/>
    <property type="project" value="UniProtKB-KW"/>
</dbReference>
<dbReference type="Pfam" id="PF17862">
    <property type="entry name" value="AAA_lid_3"/>
    <property type="match status" value="1"/>
</dbReference>
<evidence type="ECO:0000313" key="18">
    <source>
        <dbReference type="EMBL" id="OGN10021.1"/>
    </source>
</evidence>
<evidence type="ECO:0000256" key="11">
    <source>
        <dbReference type="ARBA" id="ARBA00022989"/>
    </source>
</evidence>
<feature type="transmembrane region" description="Helical" evidence="15">
    <location>
        <begin position="106"/>
        <end position="123"/>
    </location>
</feature>
<keyword evidence="12 15" id="KW-0482">Metalloprotease</keyword>
<keyword evidence="10 15" id="KW-0067">ATP-binding</keyword>
<comment type="similarity">
    <text evidence="14 15">In the central section; belongs to the AAA ATPase family.</text>
</comment>
<dbReference type="Gene3D" id="3.40.50.300">
    <property type="entry name" value="P-loop containing nucleotide triphosphate hydrolases"/>
    <property type="match status" value="1"/>
</dbReference>
<gene>
    <name evidence="15" type="primary">ftsH</name>
    <name evidence="18" type="ORF">A3J46_04095</name>
</gene>
<sequence>MKNTSVRTLLWWFILMAALTGACFVVSSSNWQSNIELSFSEFIYQVNKGQIASVTITGNKISGQTTSNVHFNTYVPNQYEGLANQLVEKGIVINAKEEKPGLWGNILYGWGPLLILAIIWIFFMRQMQSSGNNAMSFGRSRAKLNQSKNKVTFKDVAGVEEAKNELQETVEFLREPAKFQRLGGRLPKGVLLVGPPGTGKTLLAKAVAGEANVPFFSISGSDFVEMFVGIGASRVRDLFEQGRNRAPCIMFIDEIDAVGRHRGAGIGGGHDEREQTLNQLLVEMDGFEGNDGTIILAATNRPDILDPALLRPGRFDRTVVVDMPDVRGRKEILEIHTRRVALDIDVDLTIVARGTSGFSGADLAAIVNEAALNAARHEKKAVSQNDLEFGKDKRMMGSERRTLVISNEEKRTTAIHEAGHALVSLIVPKADPLHKVTIIPRGMALGLTQQLPAEDRHNYSKEYLESQLAILMGGRCAEEIILNQQTTGARNDFKRATEIAYQMVCEWGMSELGPLSFISKPESLFLAKQITEKSYNCSEKTARQIDQAIKLLVDKAHETARTAIIEHKEAVGRLATALIEREVLEGEEVRKIVSIESV</sequence>
<dbReference type="InterPro" id="IPR003593">
    <property type="entry name" value="AAA+_ATPase"/>
</dbReference>
<evidence type="ECO:0000256" key="8">
    <source>
        <dbReference type="ARBA" id="ARBA00022801"/>
    </source>
</evidence>
<dbReference type="GO" id="GO:0030163">
    <property type="term" value="P:protein catabolic process"/>
    <property type="evidence" value="ECO:0007669"/>
    <property type="project" value="UniProtKB-UniRule"/>
</dbReference>
<reference evidence="18 19" key="1">
    <citation type="journal article" date="2016" name="Nat. Commun.">
        <title>Thousands of microbial genomes shed light on interconnected biogeochemical processes in an aquifer system.</title>
        <authorList>
            <person name="Anantharaman K."/>
            <person name="Brown C.T."/>
            <person name="Hug L.A."/>
            <person name="Sharon I."/>
            <person name="Castelle C.J."/>
            <person name="Probst A.J."/>
            <person name="Thomas B.C."/>
            <person name="Singh A."/>
            <person name="Wilkins M.J."/>
            <person name="Karaoz U."/>
            <person name="Brodie E.L."/>
            <person name="Williams K.H."/>
            <person name="Hubbard S.S."/>
            <person name="Banfield J.F."/>
        </authorList>
    </citation>
    <scope>NUCLEOTIDE SEQUENCE [LARGE SCALE GENOMIC DNA]</scope>
</reference>
<evidence type="ECO:0000256" key="9">
    <source>
        <dbReference type="ARBA" id="ARBA00022833"/>
    </source>
</evidence>
<dbReference type="PROSITE" id="PS00674">
    <property type="entry name" value="AAA"/>
    <property type="match status" value="1"/>
</dbReference>
<evidence type="ECO:0000256" key="7">
    <source>
        <dbReference type="ARBA" id="ARBA00022741"/>
    </source>
</evidence>
<keyword evidence="8 15" id="KW-0378">Hydrolase</keyword>
<dbReference type="FunFam" id="1.10.8.60:FF:000001">
    <property type="entry name" value="ATP-dependent zinc metalloprotease FtsH"/>
    <property type="match status" value="1"/>
</dbReference>
<evidence type="ECO:0000256" key="12">
    <source>
        <dbReference type="ARBA" id="ARBA00023049"/>
    </source>
</evidence>
<dbReference type="GO" id="GO:0016887">
    <property type="term" value="F:ATP hydrolysis activity"/>
    <property type="evidence" value="ECO:0007669"/>
    <property type="project" value="UniProtKB-UniRule"/>
</dbReference>
<evidence type="ECO:0000256" key="1">
    <source>
        <dbReference type="ARBA" id="ARBA00004370"/>
    </source>
</evidence>
<dbReference type="EC" id="3.4.24.-" evidence="15"/>
<evidence type="ECO:0000256" key="15">
    <source>
        <dbReference type="HAMAP-Rule" id="MF_01458"/>
    </source>
</evidence>
<dbReference type="InterPro" id="IPR003960">
    <property type="entry name" value="ATPase_AAA_CS"/>
</dbReference>
<protein>
    <recommendedName>
        <fullName evidence="15">ATP-dependent zinc metalloprotease FtsH</fullName>
        <ecNumber evidence="15">3.4.24.-</ecNumber>
    </recommendedName>
</protein>
<dbReference type="PANTHER" id="PTHR23076:SF97">
    <property type="entry name" value="ATP-DEPENDENT ZINC METALLOPROTEASE YME1L1"/>
    <property type="match status" value="1"/>
</dbReference>
<keyword evidence="13 15" id="KW-0472">Membrane</keyword>
<dbReference type="GO" id="GO:0005524">
    <property type="term" value="F:ATP binding"/>
    <property type="evidence" value="ECO:0007669"/>
    <property type="project" value="UniProtKB-UniRule"/>
</dbReference>
<dbReference type="GO" id="GO:0006508">
    <property type="term" value="P:proteolysis"/>
    <property type="evidence" value="ECO:0007669"/>
    <property type="project" value="UniProtKB-KW"/>
</dbReference>
<feature type="domain" description="AAA+ ATPase" evidence="17">
    <location>
        <begin position="186"/>
        <end position="325"/>
    </location>
</feature>
<dbReference type="Gene3D" id="3.30.720.210">
    <property type="match status" value="1"/>
</dbReference>
<dbReference type="Gene3D" id="1.10.8.60">
    <property type="match status" value="1"/>
</dbReference>
<dbReference type="Proteomes" id="UP000177167">
    <property type="component" value="Unassembled WGS sequence"/>
</dbReference>
<dbReference type="EMBL" id="MGJP01000019">
    <property type="protein sequence ID" value="OGN10021.1"/>
    <property type="molecule type" value="Genomic_DNA"/>
</dbReference>
<dbReference type="FunFam" id="1.20.58.760:FF:000001">
    <property type="entry name" value="ATP-dependent zinc metalloprotease FtsH"/>
    <property type="match status" value="1"/>
</dbReference>
<keyword evidence="11 15" id="KW-1133">Transmembrane helix</keyword>
<dbReference type="PANTHER" id="PTHR23076">
    <property type="entry name" value="METALLOPROTEASE M41 FTSH"/>
    <property type="match status" value="1"/>
</dbReference>
<keyword evidence="3 15" id="KW-1003">Cell membrane</keyword>
<feature type="active site" evidence="15">
    <location>
        <position position="417"/>
    </location>
</feature>
<dbReference type="CDD" id="cd19501">
    <property type="entry name" value="RecA-like_FtsH"/>
    <property type="match status" value="1"/>
</dbReference>
<keyword evidence="5 15" id="KW-0812">Transmembrane</keyword>
<evidence type="ECO:0000256" key="16">
    <source>
        <dbReference type="RuleBase" id="RU003651"/>
    </source>
</evidence>
<dbReference type="Pfam" id="PF01434">
    <property type="entry name" value="Peptidase_M41"/>
    <property type="match status" value="1"/>
</dbReference>
<dbReference type="PROSITE" id="PS51257">
    <property type="entry name" value="PROKAR_LIPOPROTEIN"/>
    <property type="match status" value="1"/>
</dbReference>